<sequence length="187" mass="20971">MAVADREHWCSESFIGAGWLRHLPDRALLVVNALVARGPLHLDALESELRRVIGLELGWQSAAWEPPHHWTDAELDHLRREEPEFTERVTAAEVIAQEAAARAVRVTELEMHATQFGIATPTTLGSTVDYLVACGLLESTVEVLDLAPAPPLPAQVLHLDAEEAALEERMRSRRVWQRRERQRVAIS</sequence>
<name>A0ABW1JH45_9ACTN</name>
<reference evidence="2" key="1">
    <citation type="journal article" date="2019" name="Int. J. Syst. Evol. Microbiol.">
        <title>The Global Catalogue of Microorganisms (GCM) 10K type strain sequencing project: providing services to taxonomists for standard genome sequencing and annotation.</title>
        <authorList>
            <consortium name="The Broad Institute Genomics Platform"/>
            <consortium name="The Broad Institute Genome Sequencing Center for Infectious Disease"/>
            <person name="Wu L."/>
            <person name="Ma J."/>
        </authorList>
    </citation>
    <scope>NUCLEOTIDE SEQUENCE [LARGE SCALE GENOMIC DNA]</scope>
    <source>
        <strain evidence="2">KACC 14249</strain>
    </source>
</reference>
<dbReference type="Proteomes" id="UP001596189">
    <property type="component" value="Unassembled WGS sequence"/>
</dbReference>
<accession>A0ABW1JH45</accession>
<organism evidence="1 2">
    <name type="scientific">Angustibacter luteus</name>
    <dbReference type="NCBI Taxonomy" id="658456"/>
    <lineage>
        <taxon>Bacteria</taxon>
        <taxon>Bacillati</taxon>
        <taxon>Actinomycetota</taxon>
        <taxon>Actinomycetes</taxon>
        <taxon>Kineosporiales</taxon>
        <taxon>Kineosporiaceae</taxon>
    </lineage>
</organism>
<evidence type="ECO:0000313" key="1">
    <source>
        <dbReference type="EMBL" id="MFC6008355.1"/>
    </source>
</evidence>
<dbReference type="EMBL" id="JBHSRD010000004">
    <property type="protein sequence ID" value="MFC6008355.1"/>
    <property type="molecule type" value="Genomic_DNA"/>
</dbReference>
<protein>
    <submittedName>
        <fullName evidence="1">DUF6042 family protein</fullName>
    </submittedName>
</protein>
<dbReference type="RefSeq" id="WP_345714950.1">
    <property type="nucleotide sequence ID" value="NZ_BAABFP010000002.1"/>
</dbReference>
<gene>
    <name evidence="1" type="ORF">ACFQDO_14555</name>
</gene>
<evidence type="ECO:0000313" key="2">
    <source>
        <dbReference type="Proteomes" id="UP001596189"/>
    </source>
</evidence>
<comment type="caution">
    <text evidence="1">The sequence shown here is derived from an EMBL/GenBank/DDBJ whole genome shotgun (WGS) entry which is preliminary data.</text>
</comment>
<dbReference type="InterPro" id="IPR046105">
    <property type="entry name" value="DUF6042"/>
</dbReference>
<dbReference type="Pfam" id="PF19508">
    <property type="entry name" value="DUF6042"/>
    <property type="match status" value="1"/>
</dbReference>
<keyword evidence="2" id="KW-1185">Reference proteome</keyword>
<proteinExistence type="predicted"/>